<dbReference type="PROSITE" id="PS51257">
    <property type="entry name" value="PROKAR_LIPOPROTEIN"/>
    <property type="match status" value="1"/>
</dbReference>
<accession>A0A1N7NRW5</accession>
<name>A0A1N7NRW5_9GAMM</name>
<dbReference type="Proteomes" id="UP000185639">
    <property type="component" value="Unassembled WGS sequence"/>
</dbReference>
<sequence length="484" mass="51996">MVNKKPALRRLFALAAASSGLAALTLLVGCNDSSTLDQQILAGGVATYSTTHLTRFDLPAPTLTDGEKADFYAGRALAHQPWVKAPTSTTARDGLGPLFNARSCLGCHIEGGRGTLPADDTEAVFTAFVRLSIPGEEPQLGSVPEPTYGQQIQTQATGLMAQLGLPPGPDDLKPEADLRIDWQYHSHTYPDGSVVELRKPQLDLRQLSDGALHPDTLFSLRQAPGMFGTGLIAAIKQADIDALADPSDTNKDGISGRVNQVWSASEQTMVPGRFGWKANRPDLEVTVAAAFADDIGISNPLFPSQPCTRAQLLCQQQPNGNNSDGFEIPADLLELVVEFLRHTGAPAARLTEKHNAGQMAFNLAGCQQCHEPSFTTSENAPASHLAGQRIWPYSDFLLHDMGPLLADERPDFQATGSEWRTAPLWGIGLQKTVGADLSLLHDGRARSVEEAILWHGGEAAKARALFEAMSADTRRQLIAFVEAL</sequence>
<organism evidence="7 8">
    <name type="scientific">Thalassolituus maritimus</name>
    <dbReference type="NCBI Taxonomy" id="484498"/>
    <lineage>
        <taxon>Bacteria</taxon>
        <taxon>Pseudomonadati</taxon>
        <taxon>Pseudomonadota</taxon>
        <taxon>Gammaproteobacteria</taxon>
        <taxon>Oceanospirillales</taxon>
        <taxon>Oceanospirillaceae</taxon>
        <taxon>Thalassolituus</taxon>
    </lineage>
</organism>
<feature type="domain" description="Cytochrome c" evidence="6">
    <location>
        <begin position="352"/>
        <end position="484"/>
    </location>
</feature>
<dbReference type="AlphaFoldDB" id="A0A1N7NRW5"/>
<gene>
    <name evidence="7" type="ORF">SAMN05421686_107221</name>
</gene>
<evidence type="ECO:0000256" key="5">
    <source>
        <dbReference type="SAM" id="SignalP"/>
    </source>
</evidence>
<feature type="signal peptide" evidence="5">
    <location>
        <begin position="1"/>
        <end position="22"/>
    </location>
</feature>
<dbReference type="InterPro" id="IPR036909">
    <property type="entry name" value="Cyt_c-like_dom_sf"/>
</dbReference>
<keyword evidence="5" id="KW-0732">Signal</keyword>
<dbReference type="STRING" id="484498.SAMN05421686_107221"/>
<dbReference type="PANTHER" id="PTHR30600">
    <property type="entry name" value="CYTOCHROME C PEROXIDASE-RELATED"/>
    <property type="match status" value="1"/>
</dbReference>
<keyword evidence="2 4" id="KW-0479">Metal-binding</keyword>
<evidence type="ECO:0000256" key="2">
    <source>
        <dbReference type="ARBA" id="ARBA00022723"/>
    </source>
</evidence>
<keyword evidence="3 4" id="KW-0408">Iron</keyword>
<reference evidence="8" key="1">
    <citation type="submission" date="2017-01" db="EMBL/GenBank/DDBJ databases">
        <authorList>
            <person name="Varghese N."/>
            <person name="Submissions S."/>
        </authorList>
    </citation>
    <scope>NUCLEOTIDE SEQUENCE [LARGE SCALE GENOMIC DNA]</scope>
    <source>
        <strain evidence="8">DSM 24913</strain>
    </source>
</reference>
<dbReference type="Pfam" id="PF06537">
    <property type="entry name" value="DHOR"/>
    <property type="match status" value="1"/>
</dbReference>
<evidence type="ECO:0000259" key="6">
    <source>
        <dbReference type="PROSITE" id="PS51007"/>
    </source>
</evidence>
<dbReference type="SUPFAM" id="SSF46626">
    <property type="entry name" value="Cytochrome c"/>
    <property type="match status" value="1"/>
</dbReference>
<dbReference type="PIRSF" id="PIRSF028099">
    <property type="entry name" value="DUF1111"/>
    <property type="match status" value="1"/>
</dbReference>
<evidence type="ECO:0000313" key="8">
    <source>
        <dbReference type="Proteomes" id="UP000185639"/>
    </source>
</evidence>
<proteinExistence type="predicted"/>
<dbReference type="InterPro" id="IPR051395">
    <property type="entry name" value="Cytochrome_c_Peroxidase/MauG"/>
</dbReference>
<evidence type="ECO:0000256" key="4">
    <source>
        <dbReference type="PROSITE-ProRule" id="PRU00433"/>
    </source>
</evidence>
<dbReference type="InterPro" id="IPR009056">
    <property type="entry name" value="Cyt_c-like_dom"/>
</dbReference>
<dbReference type="PANTHER" id="PTHR30600:SF4">
    <property type="entry name" value="CYTOCHROME C DOMAIN-CONTAINING PROTEIN"/>
    <property type="match status" value="1"/>
</dbReference>
<dbReference type="PROSITE" id="PS51007">
    <property type="entry name" value="CYTC"/>
    <property type="match status" value="1"/>
</dbReference>
<dbReference type="Gene3D" id="1.10.760.10">
    <property type="entry name" value="Cytochrome c-like domain"/>
    <property type="match status" value="1"/>
</dbReference>
<evidence type="ECO:0000256" key="1">
    <source>
        <dbReference type="ARBA" id="ARBA00022617"/>
    </source>
</evidence>
<protein>
    <submittedName>
        <fullName evidence="7">CxxC motif-containing protein, DUF1111 family</fullName>
    </submittedName>
</protein>
<evidence type="ECO:0000256" key="3">
    <source>
        <dbReference type="ARBA" id="ARBA00023004"/>
    </source>
</evidence>
<keyword evidence="8" id="KW-1185">Reference proteome</keyword>
<dbReference type="RefSeq" id="WP_076516702.1">
    <property type="nucleotide sequence ID" value="NZ_FTOH01000007.1"/>
</dbReference>
<evidence type="ECO:0000313" key="7">
    <source>
        <dbReference type="EMBL" id="SIT01008.1"/>
    </source>
</evidence>
<dbReference type="EMBL" id="FTOH01000007">
    <property type="protein sequence ID" value="SIT01008.1"/>
    <property type="molecule type" value="Genomic_DNA"/>
</dbReference>
<dbReference type="GO" id="GO:0020037">
    <property type="term" value="F:heme binding"/>
    <property type="evidence" value="ECO:0007669"/>
    <property type="project" value="InterPro"/>
</dbReference>
<dbReference type="GO" id="GO:0004130">
    <property type="term" value="F:cytochrome-c peroxidase activity"/>
    <property type="evidence" value="ECO:0007669"/>
    <property type="project" value="TreeGrafter"/>
</dbReference>
<dbReference type="GO" id="GO:0009055">
    <property type="term" value="F:electron transfer activity"/>
    <property type="evidence" value="ECO:0007669"/>
    <property type="project" value="InterPro"/>
</dbReference>
<keyword evidence="1 4" id="KW-0349">Heme</keyword>
<dbReference type="GO" id="GO:0046872">
    <property type="term" value="F:metal ion binding"/>
    <property type="evidence" value="ECO:0007669"/>
    <property type="project" value="UniProtKB-KW"/>
</dbReference>
<feature type="chain" id="PRO_5012410699" evidence="5">
    <location>
        <begin position="23"/>
        <end position="484"/>
    </location>
</feature>
<dbReference type="InterPro" id="IPR010538">
    <property type="entry name" value="DHOR"/>
</dbReference>